<dbReference type="PROSITE" id="PS00072">
    <property type="entry name" value="ACYL_COA_DH_1"/>
    <property type="match status" value="1"/>
</dbReference>
<reference evidence="12 13" key="1">
    <citation type="submission" date="2018-05" db="EMBL/GenBank/DDBJ databases">
        <title>Micromonosporas from Atacama Desert.</title>
        <authorList>
            <person name="Carro L."/>
            <person name="Golinska P."/>
            <person name="Klenk H.-P."/>
            <person name="Goodfellow M."/>
        </authorList>
    </citation>
    <scope>NUCLEOTIDE SEQUENCE [LARGE SCALE GENOMIC DNA]</scope>
    <source>
        <strain evidence="12 13">4G51</strain>
    </source>
</reference>
<evidence type="ECO:0000259" key="10">
    <source>
        <dbReference type="Pfam" id="PF02770"/>
    </source>
</evidence>
<comment type="caution">
    <text evidence="12">The sequence shown here is derived from an EMBL/GenBank/DDBJ whole genome shotgun (WGS) entry which is preliminary data.</text>
</comment>
<dbReference type="GO" id="GO:0003995">
    <property type="term" value="F:acyl-CoA dehydrogenase activity"/>
    <property type="evidence" value="ECO:0007669"/>
    <property type="project" value="InterPro"/>
</dbReference>
<dbReference type="Gene3D" id="1.10.540.10">
    <property type="entry name" value="Acyl-CoA dehydrogenase/oxidase, N-terminal domain"/>
    <property type="match status" value="1"/>
</dbReference>
<dbReference type="FunFam" id="1.20.140.10:FF:000004">
    <property type="entry name" value="Acyl-CoA dehydrogenase FadE25"/>
    <property type="match status" value="1"/>
</dbReference>
<dbReference type="AlphaFoldDB" id="A0A317D9S8"/>
<dbReference type="RefSeq" id="WP_109804394.1">
    <property type="nucleotide sequence ID" value="NZ_QGKS01000335.1"/>
</dbReference>
<evidence type="ECO:0000256" key="8">
    <source>
        <dbReference type="RuleBase" id="RU362125"/>
    </source>
</evidence>
<dbReference type="OrthoDB" id="142556at2"/>
<dbReference type="PANTHER" id="PTHR43884:SF12">
    <property type="entry name" value="ISOVALERYL-COA DEHYDROGENASE, MITOCHONDRIAL-RELATED"/>
    <property type="match status" value="1"/>
</dbReference>
<evidence type="ECO:0000313" key="12">
    <source>
        <dbReference type="EMBL" id="PWR11062.1"/>
    </source>
</evidence>
<comment type="similarity">
    <text evidence="2 8">Belongs to the acyl-CoA dehydrogenase family.</text>
</comment>
<evidence type="ECO:0000256" key="6">
    <source>
        <dbReference type="ARBA" id="ARBA00052546"/>
    </source>
</evidence>
<dbReference type="PROSITE" id="PS00073">
    <property type="entry name" value="ACYL_COA_DH_2"/>
    <property type="match status" value="1"/>
</dbReference>
<sequence length="387" mass="41481">MAAEQSFDVYRLPEEHEAIREAVREVCAAKVAPHAAEADETGEFPKASYDALRAADFHAPHIPVEYGGAGADALATAIVIEEVARACASASLIPAVNKLGTMPLILAGSEELKRKYLTPVAAGDAMFSYCLSEPEAGSDAASMTTRAVRDGDHWVLNGVKRWITNAGVSEYYTVFAVTDPTARSRGISAFVVEKSDAGVSFGAPEKKLGIKGSPTREVYLDNVRIPADRMIGAEGTGFATAMKTLDHTRVTIAAQAVGIAQGALDYAKGYVSERKQFGKAVAEFQGIQFMLADMGMKLEAARQLTYTAAGKSERGDADLTYFGAAAKCFASDAAMEITTDAVQLLGGYGYTRDYPVERMMRDAKITQIYEGTNQVQRIVMARQLLKG</sequence>
<dbReference type="InterPro" id="IPR006089">
    <property type="entry name" value="Acyl-CoA_DH_CS"/>
</dbReference>
<name>A0A317D9S8_9ACTN</name>
<dbReference type="GO" id="GO:0050660">
    <property type="term" value="F:flavin adenine dinucleotide binding"/>
    <property type="evidence" value="ECO:0007669"/>
    <property type="project" value="InterPro"/>
</dbReference>
<evidence type="ECO:0000256" key="4">
    <source>
        <dbReference type="ARBA" id="ARBA00022827"/>
    </source>
</evidence>
<comment type="cofactor">
    <cofactor evidence="1 8">
        <name>FAD</name>
        <dbReference type="ChEBI" id="CHEBI:57692"/>
    </cofactor>
</comment>
<evidence type="ECO:0000259" key="9">
    <source>
        <dbReference type="Pfam" id="PF00441"/>
    </source>
</evidence>
<dbReference type="EMBL" id="QGKS01000335">
    <property type="protein sequence ID" value="PWR11062.1"/>
    <property type="molecule type" value="Genomic_DNA"/>
</dbReference>
<dbReference type="InterPro" id="IPR046373">
    <property type="entry name" value="Acyl-CoA_Oxase/DH_mid-dom_sf"/>
</dbReference>
<evidence type="ECO:0000256" key="2">
    <source>
        <dbReference type="ARBA" id="ARBA00009347"/>
    </source>
</evidence>
<dbReference type="Gene3D" id="1.20.140.10">
    <property type="entry name" value="Butyryl-CoA Dehydrogenase, subunit A, domain 3"/>
    <property type="match status" value="1"/>
</dbReference>
<dbReference type="InterPro" id="IPR013786">
    <property type="entry name" value="AcylCoA_DH/ox_N"/>
</dbReference>
<dbReference type="Pfam" id="PF02771">
    <property type="entry name" value="Acyl-CoA_dh_N"/>
    <property type="match status" value="1"/>
</dbReference>
<evidence type="ECO:0000256" key="3">
    <source>
        <dbReference type="ARBA" id="ARBA00022630"/>
    </source>
</evidence>
<dbReference type="InterPro" id="IPR036250">
    <property type="entry name" value="AcylCo_DH-like_C"/>
</dbReference>
<evidence type="ECO:0000259" key="11">
    <source>
        <dbReference type="Pfam" id="PF02771"/>
    </source>
</evidence>
<feature type="domain" description="Acyl-CoA dehydrogenase/oxidase N-terminal" evidence="11">
    <location>
        <begin position="14"/>
        <end position="124"/>
    </location>
</feature>
<keyword evidence="3 8" id="KW-0285">Flavoprotein</keyword>
<keyword evidence="4 8" id="KW-0274">FAD</keyword>
<dbReference type="PANTHER" id="PTHR43884">
    <property type="entry name" value="ACYL-COA DEHYDROGENASE"/>
    <property type="match status" value="1"/>
</dbReference>
<dbReference type="InterPro" id="IPR037069">
    <property type="entry name" value="AcylCoA_DH/ox_N_sf"/>
</dbReference>
<dbReference type="FunFam" id="1.10.540.10:FF:000023">
    <property type="entry name" value="Acyl-CoA dehydrogenase FadE25"/>
    <property type="match status" value="1"/>
</dbReference>
<accession>A0A317D9S8</accession>
<dbReference type="SUPFAM" id="SSF47203">
    <property type="entry name" value="Acyl-CoA dehydrogenase C-terminal domain-like"/>
    <property type="match status" value="1"/>
</dbReference>
<dbReference type="Pfam" id="PF00441">
    <property type="entry name" value="Acyl-CoA_dh_1"/>
    <property type="match status" value="1"/>
</dbReference>
<comment type="catalytic activity">
    <reaction evidence="6">
        <text>a 2,3-saturated acyl-CoA + A = a 2,3-dehydroacyl-CoA + AH2</text>
        <dbReference type="Rhea" id="RHEA:48608"/>
        <dbReference type="ChEBI" id="CHEBI:13193"/>
        <dbReference type="ChEBI" id="CHEBI:17499"/>
        <dbReference type="ChEBI" id="CHEBI:60015"/>
        <dbReference type="ChEBI" id="CHEBI:65111"/>
    </reaction>
</comment>
<dbReference type="PIRSF" id="PIRSF016578">
    <property type="entry name" value="HsaA"/>
    <property type="match status" value="1"/>
</dbReference>
<evidence type="ECO:0000256" key="1">
    <source>
        <dbReference type="ARBA" id="ARBA00001974"/>
    </source>
</evidence>
<feature type="domain" description="Acyl-CoA dehydrogenase/oxidase C-terminal" evidence="9">
    <location>
        <begin position="235"/>
        <end position="385"/>
    </location>
</feature>
<evidence type="ECO:0000313" key="13">
    <source>
        <dbReference type="Proteomes" id="UP000246050"/>
    </source>
</evidence>
<dbReference type="Proteomes" id="UP000246050">
    <property type="component" value="Unassembled WGS sequence"/>
</dbReference>
<dbReference type="SUPFAM" id="SSF56645">
    <property type="entry name" value="Acyl-CoA dehydrogenase NM domain-like"/>
    <property type="match status" value="1"/>
</dbReference>
<dbReference type="Gene3D" id="2.40.110.10">
    <property type="entry name" value="Butyryl-CoA Dehydrogenase, subunit A, domain 2"/>
    <property type="match status" value="1"/>
</dbReference>
<protein>
    <recommendedName>
        <fullName evidence="7">Probable acyl-CoA dehydrogenase fadE25</fullName>
    </recommendedName>
</protein>
<feature type="domain" description="Acyl-CoA oxidase/dehydrogenase middle" evidence="10">
    <location>
        <begin position="129"/>
        <end position="223"/>
    </location>
</feature>
<proteinExistence type="inferred from homology"/>
<dbReference type="InterPro" id="IPR009100">
    <property type="entry name" value="AcylCoA_DH/oxidase_NM_dom_sf"/>
</dbReference>
<organism evidence="12 13">
    <name type="scientific">Micromonospora sicca</name>
    <dbReference type="NCBI Taxonomy" id="2202420"/>
    <lineage>
        <taxon>Bacteria</taxon>
        <taxon>Bacillati</taxon>
        <taxon>Actinomycetota</taxon>
        <taxon>Actinomycetes</taxon>
        <taxon>Micromonosporales</taxon>
        <taxon>Micromonosporaceae</taxon>
        <taxon>Micromonospora</taxon>
    </lineage>
</organism>
<dbReference type="Pfam" id="PF02770">
    <property type="entry name" value="Acyl-CoA_dh_M"/>
    <property type="match status" value="1"/>
</dbReference>
<dbReference type="FunFam" id="2.40.110.10:FF:000001">
    <property type="entry name" value="Acyl-CoA dehydrogenase, mitochondrial"/>
    <property type="match status" value="1"/>
</dbReference>
<evidence type="ECO:0000256" key="7">
    <source>
        <dbReference type="ARBA" id="ARBA00071575"/>
    </source>
</evidence>
<evidence type="ECO:0000256" key="5">
    <source>
        <dbReference type="ARBA" id="ARBA00023002"/>
    </source>
</evidence>
<dbReference type="InterPro" id="IPR006091">
    <property type="entry name" value="Acyl-CoA_Oxase/DH_mid-dom"/>
</dbReference>
<keyword evidence="5 8" id="KW-0560">Oxidoreductase</keyword>
<gene>
    <name evidence="12" type="ORF">DKT69_27505</name>
</gene>
<dbReference type="InterPro" id="IPR009075">
    <property type="entry name" value="AcylCo_DH/oxidase_C"/>
</dbReference>